<accession>A0ABT2TSI6</accession>
<feature type="chain" id="PRO_5046035320" evidence="3">
    <location>
        <begin position="29"/>
        <end position="363"/>
    </location>
</feature>
<organism evidence="5 6">
    <name type="scientific">Blautia ammoniilytica</name>
    <dbReference type="NCBI Taxonomy" id="2981782"/>
    <lineage>
        <taxon>Bacteria</taxon>
        <taxon>Bacillati</taxon>
        <taxon>Bacillota</taxon>
        <taxon>Clostridia</taxon>
        <taxon>Lachnospirales</taxon>
        <taxon>Lachnospiraceae</taxon>
        <taxon>Blautia</taxon>
    </lineage>
</organism>
<keyword evidence="2" id="KW-0812">Transmembrane</keyword>
<feature type="compositionally biased region" description="Low complexity" evidence="1">
    <location>
        <begin position="293"/>
        <end position="302"/>
    </location>
</feature>
<evidence type="ECO:0000256" key="1">
    <source>
        <dbReference type="SAM" id="MobiDB-lite"/>
    </source>
</evidence>
<evidence type="ECO:0000313" key="5">
    <source>
        <dbReference type="EMBL" id="MCU6765057.1"/>
    </source>
</evidence>
<feature type="signal peptide" evidence="3">
    <location>
        <begin position="1"/>
        <end position="28"/>
    </location>
</feature>
<evidence type="ECO:0000256" key="3">
    <source>
        <dbReference type="SAM" id="SignalP"/>
    </source>
</evidence>
<keyword evidence="3" id="KW-0732">Signal</keyword>
<keyword evidence="2" id="KW-1133">Transmembrane helix</keyword>
<dbReference type="InterPro" id="IPR041033">
    <property type="entry name" value="SpaA_PFL_dom_1"/>
</dbReference>
<dbReference type="Gene3D" id="2.60.40.10">
    <property type="entry name" value="Immunoglobulins"/>
    <property type="match status" value="2"/>
</dbReference>
<proteinExistence type="predicted"/>
<feature type="compositionally biased region" description="Low complexity" evidence="1">
    <location>
        <begin position="314"/>
        <end position="327"/>
    </location>
</feature>
<dbReference type="InterPro" id="IPR013783">
    <property type="entry name" value="Ig-like_fold"/>
</dbReference>
<dbReference type="Pfam" id="PF17802">
    <property type="entry name" value="SpaA"/>
    <property type="match status" value="1"/>
</dbReference>
<feature type="transmembrane region" description="Helical" evidence="2">
    <location>
        <begin position="336"/>
        <end position="356"/>
    </location>
</feature>
<keyword evidence="2" id="KW-0472">Membrane</keyword>
<feature type="domain" description="SpaA-like prealbumin fold" evidence="4">
    <location>
        <begin position="165"/>
        <end position="268"/>
    </location>
</feature>
<dbReference type="SUPFAM" id="SSF49478">
    <property type="entry name" value="Cna protein B-type domain"/>
    <property type="match status" value="1"/>
</dbReference>
<feature type="region of interest" description="Disordered" evidence="1">
    <location>
        <begin position="291"/>
        <end position="331"/>
    </location>
</feature>
<name>A0ABT2TSI6_9FIRM</name>
<dbReference type="RefSeq" id="WP_158421130.1">
    <property type="nucleotide sequence ID" value="NZ_JAOQJL010000010.1"/>
</dbReference>
<reference evidence="5 6" key="1">
    <citation type="journal article" date="2021" name="ISME Commun">
        <title>Automated analysis of genomic sequences facilitates high-throughput and comprehensive description of bacteria.</title>
        <authorList>
            <person name="Hitch T.C.A."/>
        </authorList>
    </citation>
    <scope>NUCLEOTIDE SEQUENCE [LARGE SCALE GENOMIC DNA]</scope>
    <source>
        <strain evidence="5 6">Sanger_23</strain>
    </source>
</reference>
<dbReference type="EMBL" id="JAOQJL010000010">
    <property type="protein sequence ID" value="MCU6765057.1"/>
    <property type="molecule type" value="Genomic_DNA"/>
</dbReference>
<comment type="caution">
    <text evidence="5">The sequence shown here is derived from an EMBL/GenBank/DDBJ whole genome shotgun (WGS) entry which is preliminary data.</text>
</comment>
<feature type="compositionally biased region" description="Pro residues" evidence="1">
    <location>
        <begin position="303"/>
        <end position="313"/>
    </location>
</feature>
<evidence type="ECO:0000259" key="4">
    <source>
        <dbReference type="Pfam" id="PF17802"/>
    </source>
</evidence>
<keyword evidence="6" id="KW-1185">Reference proteome</keyword>
<protein>
    <submittedName>
        <fullName evidence="5">SpaA isopeptide-forming pilin-related protein</fullName>
    </submittedName>
</protein>
<dbReference type="Proteomes" id="UP001652409">
    <property type="component" value="Unassembled WGS sequence"/>
</dbReference>
<evidence type="ECO:0000313" key="6">
    <source>
        <dbReference type="Proteomes" id="UP001652409"/>
    </source>
</evidence>
<sequence length="363" mass="38290">MKKGRVKAAVICLAICCSMLLGTVSAKAEQKGSITLRLAQTAAGIEVTLYQIAGYENDGFVYKDSFAGSGINVSGLKTASEYEKAAEGLAAFAKSKKLTGTVAQAGTDGTVSYKNVENGIYLAAQTGGEDIMVMQPVIIPVPYSENSTEKYDPVLNPKTTFPGGAVILNKTDPDGKTLEKAVFALWQKVYPEAGETIPQGAVSGSDEGGNFYWKEFKTQLTTDRNGQIVVTDLPLGSYQFTEEKAPDGFVKLSQPVAFKITRAGQTAVVNGVYVQASGNVQVLSVVNQPEEVTPTPEITNTPAPEPTATPVPDTPSDNTPPSSGTTNVKTGDNTPILPMIAVLVLAVIVAAVVVILKKKKHDK</sequence>
<evidence type="ECO:0000256" key="2">
    <source>
        <dbReference type="SAM" id="Phobius"/>
    </source>
</evidence>
<gene>
    <name evidence="5" type="ORF">OCV61_06470</name>
</gene>